<name>A0A7W7VFE1_9PSEU</name>
<protein>
    <recommendedName>
        <fullName evidence="1">SnoaL-like domain-containing protein</fullName>
    </recommendedName>
</protein>
<reference evidence="2 3" key="1">
    <citation type="submission" date="2020-08" db="EMBL/GenBank/DDBJ databases">
        <title>Genomic Encyclopedia of Type Strains, Phase III (KMG-III): the genomes of soil and plant-associated and newly described type strains.</title>
        <authorList>
            <person name="Whitman W."/>
        </authorList>
    </citation>
    <scope>NUCLEOTIDE SEQUENCE [LARGE SCALE GENOMIC DNA]</scope>
    <source>
        <strain evidence="2 3">CECT 8960</strain>
    </source>
</reference>
<gene>
    <name evidence="2" type="ORF">FHR82_004475</name>
</gene>
<keyword evidence="3" id="KW-1185">Reference proteome</keyword>
<evidence type="ECO:0000259" key="1">
    <source>
        <dbReference type="Pfam" id="PF12680"/>
    </source>
</evidence>
<comment type="caution">
    <text evidence="2">The sequence shown here is derived from an EMBL/GenBank/DDBJ whole genome shotgun (WGS) entry which is preliminary data.</text>
</comment>
<evidence type="ECO:0000313" key="3">
    <source>
        <dbReference type="Proteomes" id="UP000520767"/>
    </source>
</evidence>
<dbReference type="SUPFAM" id="SSF54427">
    <property type="entry name" value="NTF2-like"/>
    <property type="match status" value="1"/>
</dbReference>
<accession>A0A7W7VFE1</accession>
<dbReference type="EMBL" id="JACHJQ010000004">
    <property type="protein sequence ID" value="MBB4908233.1"/>
    <property type="molecule type" value="Genomic_DNA"/>
</dbReference>
<dbReference type="InterPro" id="IPR032710">
    <property type="entry name" value="NTF2-like_dom_sf"/>
</dbReference>
<dbReference type="Gene3D" id="3.10.450.50">
    <property type="match status" value="1"/>
</dbReference>
<sequence>MNLTDCPEAVRAYLTLASGDDHESALVTFAETAEVTDDGHTYRGTTEIRKWLARTASAFTYTSTPLTAHAKDGETTVTCRVEGTFPGSPITLEHHFQLDATNRITCLTITVPQSTSG</sequence>
<dbReference type="InterPro" id="IPR037401">
    <property type="entry name" value="SnoaL-like"/>
</dbReference>
<feature type="domain" description="SnoaL-like" evidence="1">
    <location>
        <begin position="10"/>
        <end position="92"/>
    </location>
</feature>
<evidence type="ECO:0000313" key="2">
    <source>
        <dbReference type="EMBL" id="MBB4908233.1"/>
    </source>
</evidence>
<organism evidence="2 3">
    <name type="scientific">Actinophytocola algeriensis</name>
    <dbReference type="NCBI Taxonomy" id="1768010"/>
    <lineage>
        <taxon>Bacteria</taxon>
        <taxon>Bacillati</taxon>
        <taxon>Actinomycetota</taxon>
        <taxon>Actinomycetes</taxon>
        <taxon>Pseudonocardiales</taxon>
        <taxon>Pseudonocardiaceae</taxon>
    </lineage>
</organism>
<dbReference type="Proteomes" id="UP000520767">
    <property type="component" value="Unassembled WGS sequence"/>
</dbReference>
<dbReference type="Pfam" id="PF12680">
    <property type="entry name" value="SnoaL_2"/>
    <property type="match status" value="1"/>
</dbReference>
<dbReference type="RefSeq" id="WP_184812326.1">
    <property type="nucleotide sequence ID" value="NZ_JACHJQ010000004.1"/>
</dbReference>
<dbReference type="AlphaFoldDB" id="A0A7W7VFE1"/>
<proteinExistence type="predicted"/>